<dbReference type="RefSeq" id="XP_037879042.1">
    <property type="nucleotide sequence ID" value="XM_038023188.1"/>
</dbReference>
<evidence type="ECO:0000313" key="2">
    <source>
        <dbReference type="EMBL" id="CDJ36754.1"/>
    </source>
</evidence>
<dbReference type="VEuPathDB" id="ToxoDB:EMH_0095330"/>
<protein>
    <submittedName>
        <fullName evidence="2">Uncharacterized protein</fullName>
    </submittedName>
</protein>
<organism evidence="2 3">
    <name type="scientific">Eimeria mitis</name>
    <dbReference type="NCBI Taxonomy" id="44415"/>
    <lineage>
        <taxon>Eukaryota</taxon>
        <taxon>Sar</taxon>
        <taxon>Alveolata</taxon>
        <taxon>Apicomplexa</taxon>
        <taxon>Conoidasida</taxon>
        <taxon>Coccidia</taxon>
        <taxon>Eucoccidiorida</taxon>
        <taxon>Eimeriorina</taxon>
        <taxon>Eimeriidae</taxon>
        <taxon>Eimeria</taxon>
    </lineage>
</organism>
<dbReference type="EMBL" id="HG736743">
    <property type="protein sequence ID" value="CDJ36754.1"/>
    <property type="molecule type" value="Genomic_DNA"/>
</dbReference>
<feature type="region of interest" description="Disordered" evidence="1">
    <location>
        <begin position="122"/>
        <end position="159"/>
    </location>
</feature>
<evidence type="ECO:0000256" key="1">
    <source>
        <dbReference type="SAM" id="MobiDB-lite"/>
    </source>
</evidence>
<feature type="compositionally biased region" description="Low complexity" evidence="1">
    <location>
        <begin position="122"/>
        <end position="137"/>
    </location>
</feature>
<name>U6KFM8_9EIME</name>
<reference evidence="2" key="2">
    <citation type="submission" date="2013-10" db="EMBL/GenBank/DDBJ databases">
        <authorList>
            <person name="Aslett M."/>
        </authorList>
    </citation>
    <scope>NUCLEOTIDE SEQUENCE [LARGE SCALE GENOMIC DNA]</scope>
    <source>
        <strain evidence="2">Houghton</strain>
    </source>
</reference>
<evidence type="ECO:0000313" key="3">
    <source>
        <dbReference type="Proteomes" id="UP000030744"/>
    </source>
</evidence>
<dbReference type="AlphaFoldDB" id="U6KFM8"/>
<proteinExistence type="predicted"/>
<reference evidence="2" key="1">
    <citation type="submission" date="2013-10" db="EMBL/GenBank/DDBJ databases">
        <title>Genomic analysis of the causative agents of coccidiosis in chickens.</title>
        <authorList>
            <person name="Reid A.J."/>
            <person name="Blake D."/>
            <person name="Billington K."/>
            <person name="Browne H."/>
            <person name="Dunn M."/>
            <person name="Hung S."/>
            <person name="Kawahara F."/>
            <person name="Miranda-Saavedra D."/>
            <person name="Mourier T."/>
            <person name="Nagra H."/>
            <person name="Otto T.D."/>
            <person name="Rawlings N."/>
            <person name="Sanchez A."/>
            <person name="Sanders M."/>
            <person name="Subramaniam C."/>
            <person name="Tay Y."/>
            <person name="Dear P."/>
            <person name="Doerig C."/>
            <person name="Gruber A."/>
            <person name="Parkinson J."/>
            <person name="Shirley M."/>
            <person name="Wan K.L."/>
            <person name="Berriman M."/>
            <person name="Tomley F."/>
            <person name="Pain A."/>
        </authorList>
    </citation>
    <scope>NUCLEOTIDE SEQUENCE [LARGE SCALE GENOMIC DNA]</scope>
    <source>
        <strain evidence="2">Houghton</strain>
    </source>
</reference>
<gene>
    <name evidence="2" type="ORF">EMH_0095330</name>
</gene>
<dbReference type="GeneID" id="60404676"/>
<accession>U6KFM8</accession>
<keyword evidence="3" id="KW-1185">Reference proteome</keyword>
<sequence>MSNHSPFGEDPPVQSVSYATTPFAPSVLPLGPRHVPYVAHTPASNFGKRRLSSQHKQLALLSCTLLVVFVVGTHLCRLKSSGGNRAVLTSRRLAAADGDKLRMLEEALPLELCEFIIASTGSSPSPVTSAVPSVPSGQTELQNGEPRRKRKASHTHQQDTMAPGAFEVFEYWTESSTAPGEFWGPLSEDAALETAHRLPGRRIHYKQTFLL</sequence>
<dbReference type="Proteomes" id="UP000030744">
    <property type="component" value="Unassembled WGS sequence"/>
</dbReference>